<name>T1GFX5_MEGSC</name>
<dbReference type="Proteomes" id="UP000015102">
    <property type="component" value="Unassembled WGS sequence"/>
</dbReference>
<dbReference type="EMBL" id="CAQQ02002369">
    <property type="status" value="NOT_ANNOTATED_CDS"/>
    <property type="molecule type" value="Genomic_DNA"/>
</dbReference>
<organism evidence="1 2">
    <name type="scientific">Megaselia scalaris</name>
    <name type="common">Humpbacked fly</name>
    <name type="synonym">Phora scalaris</name>
    <dbReference type="NCBI Taxonomy" id="36166"/>
    <lineage>
        <taxon>Eukaryota</taxon>
        <taxon>Metazoa</taxon>
        <taxon>Ecdysozoa</taxon>
        <taxon>Arthropoda</taxon>
        <taxon>Hexapoda</taxon>
        <taxon>Insecta</taxon>
        <taxon>Pterygota</taxon>
        <taxon>Neoptera</taxon>
        <taxon>Endopterygota</taxon>
        <taxon>Diptera</taxon>
        <taxon>Brachycera</taxon>
        <taxon>Muscomorpha</taxon>
        <taxon>Platypezoidea</taxon>
        <taxon>Phoridae</taxon>
        <taxon>Megaseliini</taxon>
        <taxon>Megaselia</taxon>
    </lineage>
</organism>
<reference evidence="1" key="2">
    <citation type="submission" date="2015-06" db="UniProtKB">
        <authorList>
            <consortium name="EnsemblMetazoa"/>
        </authorList>
    </citation>
    <scope>IDENTIFICATION</scope>
</reference>
<dbReference type="STRING" id="36166.T1GFX5"/>
<evidence type="ECO:0000313" key="1">
    <source>
        <dbReference type="EnsemblMetazoa" id="MESCA002277-PA"/>
    </source>
</evidence>
<evidence type="ECO:0000313" key="2">
    <source>
        <dbReference type="Proteomes" id="UP000015102"/>
    </source>
</evidence>
<reference evidence="2" key="1">
    <citation type="submission" date="2013-02" db="EMBL/GenBank/DDBJ databases">
        <authorList>
            <person name="Hughes D."/>
        </authorList>
    </citation>
    <scope>NUCLEOTIDE SEQUENCE</scope>
    <source>
        <strain>Durham</strain>
        <strain evidence="2">NC isolate 2 -- Noor lab</strain>
    </source>
</reference>
<dbReference type="HOGENOM" id="CLU_2402173_0_0_1"/>
<accession>T1GFX5</accession>
<proteinExistence type="predicted"/>
<dbReference type="EnsemblMetazoa" id="MESCA002277-RA">
    <property type="protein sequence ID" value="MESCA002277-PA"/>
    <property type="gene ID" value="MESCA002277"/>
</dbReference>
<sequence>MEQSFGIHVAKLVKFPQSVVKTADRVYNEFDDHHKLKTEDDSRINKKAEDLIDKLVAKSDLSVGDIQSILDEIHNDVINSEGHYKNVLLSKVV</sequence>
<dbReference type="Gene3D" id="3.40.50.300">
    <property type="entry name" value="P-loop containing nucleotide triphosphate hydrolases"/>
    <property type="match status" value="1"/>
</dbReference>
<protein>
    <submittedName>
        <fullName evidence="1">Uncharacterized protein</fullName>
    </submittedName>
</protein>
<keyword evidence="2" id="KW-1185">Reference proteome</keyword>
<dbReference type="InterPro" id="IPR027417">
    <property type="entry name" value="P-loop_NTPase"/>
</dbReference>
<dbReference type="AlphaFoldDB" id="T1GFX5"/>